<evidence type="ECO:0000313" key="2">
    <source>
        <dbReference type="EMBL" id="AVX33689.1"/>
    </source>
</evidence>
<evidence type="ECO:0000259" key="1">
    <source>
        <dbReference type="PROSITE" id="PS50943"/>
    </source>
</evidence>
<accession>A0A2R4NC30</accession>
<dbReference type="SMART" id="SM00530">
    <property type="entry name" value="HTH_XRE"/>
    <property type="match status" value="1"/>
</dbReference>
<dbReference type="Pfam" id="PF01381">
    <property type="entry name" value="HTH_3"/>
    <property type="match status" value="1"/>
</dbReference>
<keyword evidence="2" id="KW-0614">Plasmid</keyword>
<dbReference type="PROSITE" id="PS50943">
    <property type="entry name" value="HTH_CROC1"/>
    <property type="match status" value="1"/>
</dbReference>
<organism evidence="2">
    <name type="scientific">Clostridioides difficile</name>
    <name type="common">Peptoclostridium difficile</name>
    <dbReference type="NCBI Taxonomy" id="1496"/>
    <lineage>
        <taxon>Bacteria</taxon>
        <taxon>Bacillati</taxon>
        <taxon>Bacillota</taxon>
        <taxon>Clostridia</taxon>
        <taxon>Peptostreptococcales</taxon>
        <taxon>Peptostreptococcaceae</taxon>
        <taxon>Clostridioides</taxon>
    </lineage>
</organism>
<dbReference type="CDD" id="cd00093">
    <property type="entry name" value="HTH_XRE"/>
    <property type="match status" value="1"/>
</dbReference>
<dbReference type="SUPFAM" id="SSF47413">
    <property type="entry name" value="lambda repressor-like DNA-binding domains"/>
    <property type="match status" value="1"/>
</dbReference>
<dbReference type="Gene3D" id="1.10.260.40">
    <property type="entry name" value="lambda repressor-like DNA-binding domains"/>
    <property type="match status" value="1"/>
</dbReference>
<reference evidence="2" key="1">
    <citation type="journal article" date="2018" name="Genome Biol. Evol.">
        <title>Two Groups of Cocirculating, Epidemic Clostridiodes difficile Strains Microdiversify through Different Mechanisms.</title>
        <authorList>
            <person name="Murillo T."/>
            <person name="Ramirez-Vargas G."/>
            <person name="Riedel T."/>
            <person name="Overmann J."/>
            <person name="Andersen J.M."/>
            <person name="Guzman-Verri C."/>
            <person name="Chaves-Olarte E."/>
            <person name="Rodriguez C."/>
        </authorList>
    </citation>
    <scope>NUCLEOTIDE SEQUENCE</scope>
    <source>
        <strain evidence="2">LIBA-6289</strain>
        <plasmid evidence="2">LIBA6289</plasmid>
    </source>
</reference>
<dbReference type="RefSeq" id="WP_172692567.1">
    <property type="nucleotide sequence ID" value="NZ_MF547664.1"/>
</dbReference>
<feature type="domain" description="HTH cro/C1-type" evidence="1">
    <location>
        <begin position="7"/>
        <end position="60"/>
    </location>
</feature>
<dbReference type="GO" id="GO:0003677">
    <property type="term" value="F:DNA binding"/>
    <property type="evidence" value="ECO:0007669"/>
    <property type="project" value="InterPro"/>
</dbReference>
<dbReference type="EMBL" id="MF547664">
    <property type="protein sequence ID" value="AVX33689.1"/>
    <property type="molecule type" value="Genomic_DNA"/>
</dbReference>
<geneLocation type="plasmid" evidence="2">
    <name>LIBA6289</name>
</geneLocation>
<dbReference type="InterPro" id="IPR010982">
    <property type="entry name" value="Lambda_DNA-bd_dom_sf"/>
</dbReference>
<proteinExistence type="predicted"/>
<protein>
    <submittedName>
        <fullName evidence="2">Helix-turn-helix protein</fullName>
    </submittedName>
</protein>
<sequence>MDLIKQIISKKNEMNLSRVKFARYIGVSIRTIERLENGERVASKTLKKIVESLDLDVDYHEYADIQVKKIQFLSWNGGKSTRVYIYEEWIEYLRISKEYPQVDLFFYEDEIWIKKHREKYIEDINLIDKTTKTIFFSNTLKLTIPINWLRELNISEKEPYVSLNLCKDKIILKKTEKILK</sequence>
<dbReference type="InterPro" id="IPR001387">
    <property type="entry name" value="Cro/C1-type_HTH"/>
</dbReference>
<name>A0A2R4NC30_CLODI</name>
<dbReference type="AlphaFoldDB" id="A0A2R4NC30"/>
<gene>
    <name evidence="2" type="ORF">plasmid_LIBA6289_00003</name>
</gene>